<dbReference type="EMBL" id="JYHV01000037">
    <property type="protein sequence ID" value="KJH79741.1"/>
    <property type="molecule type" value="Genomic_DNA"/>
</dbReference>
<name>A0A0D9AK53_STUST</name>
<dbReference type="PATRIC" id="fig|316.101.peg.3168"/>
<dbReference type="OrthoDB" id="6888491at2"/>
<accession>A0A0D9AK53</accession>
<evidence type="ECO:0000313" key="2">
    <source>
        <dbReference type="Proteomes" id="UP000032487"/>
    </source>
</evidence>
<evidence type="ECO:0000313" key="1">
    <source>
        <dbReference type="EMBL" id="KJH79741.1"/>
    </source>
</evidence>
<protein>
    <submittedName>
        <fullName evidence="1">Lytic murein transglycosylase</fullName>
    </submittedName>
</protein>
<organism evidence="1 2">
    <name type="scientific">Stutzerimonas stutzeri</name>
    <name type="common">Pseudomonas stutzeri</name>
    <dbReference type="NCBI Taxonomy" id="316"/>
    <lineage>
        <taxon>Bacteria</taxon>
        <taxon>Pseudomonadati</taxon>
        <taxon>Pseudomonadota</taxon>
        <taxon>Gammaproteobacteria</taxon>
        <taxon>Pseudomonadales</taxon>
        <taxon>Pseudomonadaceae</taxon>
        <taxon>Stutzerimonas</taxon>
    </lineage>
</organism>
<dbReference type="PROSITE" id="PS51257">
    <property type="entry name" value="PROKAR_LIPOPROTEIN"/>
    <property type="match status" value="1"/>
</dbReference>
<proteinExistence type="predicted"/>
<sequence>MLMPRSARPALLALALVTGGCDDDGDPGADPSADYVPPTLEQLPNCNQIGATLGPVIDGLVLVDEEDGGRYDNVNVYGINCTWLSKETQSGNAFEMVKGGGLAIAISVDPEPSDAMLLRQMGMIYDDHRVEDIGGFVVDPSKQLDPDAQLGIVGPQVVVGRVTVTAAAGGIALQKVESMRGITNDQAIEGAVAVHKMLR</sequence>
<comment type="caution">
    <text evidence="1">The sequence shown here is derived from an EMBL/GenBank/DDBJ whole genome shotgun (WGS) entry which is preliminary data.</text>
</comment>
<dbReference type="AlphaFoldDB" id="A0A0D9AK53"/>
<reference evidence="1 2" key="1">
    <citation type="submission" date="2015-02" db="EMBL/GenBank/DDBJ databases">
        <title>Draft genome sequence of Pseudomonas stutzeri NT0128 isolated from wheat (Triticum turgidum) rhizosphere.</title>
        <authorList>
            <person name="Tovi N."/>
            <person name="Frenk S."/>
            <person name="Hadar Y."/>
            <person name="Minz D."/>
        </authorList>
    </citation>
    <scope>NUCLEOTIDE SEQUENCE [LARGE SCALE GENOMIC DNA]</scope>
    <source>
        <strain evidence="1 2">NT0128</strain>
    </source>
</reference>
<dbReference type="Proteomes" id="UP000032487">
    <property type="component" value="Unassembled WGS sequence"/>
</dbReference>
<gene>
    <name evidence="1" type="ORF">UF78_21605</name>
</gene>